<dbReference type="Pfam" id="PF07568">
    <property type="entry name" value="HisKA_2"/>
    <property type="match status" value="1"/>
</dbReference>
<evidence type="ECO:0000256" key="7">
    <source>
        <dbReference type="ARBA" id="ARBA00022840"/>
    </source>
</evidence>
<dbReference type="Proteomes" id="UP000652430">
    <property type="component" value="Unassembled WGS sequence"/>
</dbReference>
<keyword evidence="4" id="KW-0808">Transferase</keyword>
<evidence type="ECO:0000313" key="10">
    <source>
        <dbReference type="Proteomes" id="UP000652430"/>
    </source>
</evidence>
<dbReference type="EMBL" id="BNAQ01000007">
    <property type="protein sequence ID" value="GHH24588.1"/>
    <property type="molecule type" value="Genomic_DNA"/>
</dbReference>
<feature type="domain" description="Signal transduction histidine kinase subgroup 2 dimerisation and phosphoacceptor" evidence="8">
    <location>
        <begin position="156"/>
        <end position="229"/>
    </location>
</feature>
<protein>
    <recommendedName>
        <fullName evidence="2">histidine kinase</fullName>
        <ecNumber evidence="2">2.7.13.3</ecNumber>
    </recommendedName>
</protein>
<evidence type="ECO:0000256" key="4">
    <source>
        <dbReference type="ARBA" id="ARBA00022679"/>
    </source>
</evidence>
<dbReference type="InterPro" id="IPR035965">
    <property type="entry name" value="PAS-like_dom_sf"/>
</dbReference>
<sequence>MINRTGKIEDAQILAQAIVNTIPGPFVVLDESFNVLAASYSFYRVFKVDPERTRGAKLFALGDGQWDIPALRLLLEKIIPERIAMHGFEVEHDFPGVGLRVMLLDARKVVYEDSPTATILLAFRDITDQRAIEQEKEALFLQTEELLRQKDVLLREIEHRVANSLQIIASILLLKAKGVSSPETRQHLRDAHQRVMSVAAVQSHLHASSAINQVQADNYLTQLCNSLAGSMVSESHPIAIRVEAEAGTIDSAKAVSLGLIVTELVINCVKYAFPETRNDARIAVIFNTSDAGWKLMSRTTASASWRVLLPVALGSARQSWRLWLNSSARGLRQ</sequence>
<dbReference type="RefSeq" id="WP_229839506.1">
    <property type="nucleotide sequence ID" value="NZ_BNAQ01000007.1"/>
</dbReference>
<evidence type="ECO:0000313" key="9">
    <source>
        <dbReference type="EMBL" id="GHH24588.1"/>
    </source>
</evidence>
<keyword evidence="10" id="KW-1185">Reference proteome</keyword>
<evidence type="ECO:0000256" key="5">
    <source>
        <dbReference type="ARBA" id="ARBA00022741"/>
    </source>
</evidence>
<dbReference type="Gene3D" id="3.30.565.10">
    <property type="entry name" value="Histidine kinase-like ATPase, C-terminal domain"/>
    <property type="match status" value="1"/>
</dbReference>
<comment type="catalytic activity">
    <reaction evidence="1">
        <text>ATP + protein L-histidine = ADP + protein N-phospho-L-histidine.</text>
        <dbReference type="EC" id="2.7.13.3"/>
    </reaction>
</comment>
<dbReference type="PANTHER" id="PTHR41523">
    <property type="entry name" value="TWO-COMPONENT SYSTEM SENSOR PROTEIN"/>
    <property type="match status" value="1"/>
</dbReference>
<dbReference type="EC" id="2.7.13.3" evidence="2"/>
<keyword evidence="5" id="KW-0547">Nucleotide-binding</keyword>
<name>A0ABQ3LVI9_9SPHN</name>
<comment type="caution">
    <text evidence="9">The sequence shown here is derived from an EMBL/GenBank/DDBJ whole genome shotgun (WGS) entry which is preliminary data.</text>
</comment>
<evidence type="ECO:0000256" key="3">
    <source>
        <dbReference type="ARBA" id="ARBA00022553"/>
    </source>
</evidence>
<dbReference type="InterPro" id="IPR011495">
    <property type="entry name" value="Sig_transdc_His_kin_sub2_dim/P"/>
</dbReference>
<organism evidence="9 10">
    <name type="scientific">Sphingomonas glacialis</name>
    <dbReference type="NCBI Taxonomy" id="658225"/>
    <lineage>
        <taxon>Bacteria</taxon>
        <taxon>Pseudomonadati</taxon>
        <taxon>Pseudomonadota</taxon>
        <taxon>Alphaproteobacteria</taxon>
        <taxon>Sphingomonadales</taxon>
        <taxon>Sphingomonadaceae</taxon>
        <taxon>Sphingomonas</taxon>
    </lineage>
</organism>
<gene>
    <name evidence="9" type="ORF">GCM10008023_36820</name>
</gene>
<evidence type="ECO:0000256" key="2">
    <source>
        <dbReference type="ARBA" id="ARBA00012438"/>
    </source>
</evidence>
<keyword evidence="3" id="KW-0597">Phosphoprotein</keyword>
<reference evidence="10" key="1">
    <citation type="journal article" date="2019" name="Int. J. Syst. Evol. Microbiol.">
        <title>The Global Catalogue of Microorganisms (GCM) 10K type strain sequencing project: providing services to taxonomists for standard genome sequencing and annotation.</title>
        <authorList>
            <consortium name="The Broad Institute Genomics Platform"/>
            <consortium name="The Broad Institute Genome Sequencing Center for Infectious Disease"/>
            <person name="Wu L."/>
            <person name="Ma J."/>
        </authorList>
    </citation>
    <scope>NUCLEOTIDE SEQUENCE [LARGE SCALE GENOMIC DNA]</scope>
    <source>
        <strain evidence="10">CGMCC 1.8957</strain>
    </source>
</reference>
<keyword evidence="7" id="KW-0067">ATP-binding</keyword>
<dbReference type="Gene3D" id="3.30.450.20">
    <property type="entry name" value="PAS domain"/>
    <property type="match status" value="1"/>
</dbReference>
<dbReference type="GO" id="GO:0016301">
    <property type="term" value="F:kinase activity"/>
    <property type="evidence" value="ECO:0007669"/>
    <property type="project" value="UniProtKB-KW"/>
</dbReference>
<evidence type="ECO:0000256" key="1">
    <source>
        <dbReference type="ARBA" id="ARBA00000085"/>
    </source>
</evidence>
<evidence type="ECO:0000259" key="8">
    <source>
        <dbReference type="Pfam" id="PF07568"/>
    </source>
</evidence>
<dbReference type="PANTHER" id="PTHR41523:SF8">
    <property type="entry name" value="ETHYLENE RESPONSE SENSOR PROTEIN"/>
    <property type="match status" value="1"/>
</dbReference>
<keyword evidence="6 9" id="KW-0418">Kinase</keyword>
<proteinExistence type="predicted"/>
<dbReference type="SUPFAM" id="SSF55785">
    <property type="entry name" value="PYP-like sensor domain (PAS domain)"/>
    <property type="match status" value="1"/>
</dbReference>
<evidence type="ECO:0000256" key="6">
    <source>
        <dbReference type="ARBA" id="ARBA00022777"/>
    </source>
</evidence>
<dbReference type="InterPro" id="IPR036890">
    <property type="entry name" value="HATPase_C_sf"/>
</dbReference>
<accession>A0ABQ3LVI9</accession>